<proteinExistence type="predicted"/>
<evidence type="ECO:0000313" key="1">
    <source>
        <dbReference type="EMBL" id="RMT64371.1"/>
    </source>
</evidence>
<reference evidence="1 2" key="1">
    <citation type="submission" date="2018-08" db="EMBL/GenBank/DDBJ databases">
        <title>Recombination of ecologically and evolutionarily significant loci maintains genetic cohesion in the Pseudomonas syringae species complex.</title>
        <authorList>
            <person name="Dillon M."/>
            <person name="Thakur S."/>
            <person name="Almeida R.N.D."/>
            <person name="Weir B.S."/>
            <person name="Guttman D.S."/>
        </authorList>
    </citation>
    <scope>NUCLEOTIDE SEQUENCE [LARGE SCALE GENOMIC DNA]</scope>
    <source>
        <strain evidence="1 2">ICMP 3934</strain>
    </source>
</reference>
<gene>
    <name evidence="1" type="ORF">ALP44_101140</name>
</gene>
<protein>
    <submittedName>
        <fullName evidence="1">Autoinducer synthesis protein SolI</fullName>
    </submittedName>
</protein>
<evidence type="ECO:0000313" key="2">
    <source>
        <dbReference type="Proteomes" id="UP000282636"/>
    </source>
</evidence>
<sequence length="43" mass="5067">MVGQSWHERMGPMRWYENDMLVALSFQAGQQDSLPCRRHKMSA</sequence>
<comment type="caution">
    <text evidence="1">The sequence shown here is derived from an EMBL/GenBank/DDBJ whole genome shotgun (WGS) entry which is preliminary data.</text>
</comment>
<dbReference type="EMBL" id="RBTL01000232">
    <property type="protein sequence ID" value="RMT64371.1"/>
    <property type="molecule type" value="Genomic_DNA"/>
</dbReference>
<name>A0A0Q0FYN7_PSESX</name>
<dbReference type="Proteomes" id="UP000282636">
    <property type="component" value="Unassembled WGS sequence"/>
</dbReference>
<organism evidence="1 2">
    <name type="scientific">Pseudomonas syringae pv. theae</name>
    <dbReference type="NCBI Taxonomy" id="103985"/>
    <lineage>
        <taxon>Bacteria</taxon>
        <taxon>Pseudomonadati</taxon>
        <taxon>Pseudomonadota</taxon>
        <taxon>Gammaproteobacteria</taxon>
        <taxon>Pseudomonadales</taxon>
        <taxon>Pseudomonadaceae</taxon>
        <taxon>Pseudomonas</taxon>
        <taxon>Pseudomonas syringae</taxon>
    </lineage>
</organism>
<accession>A0A0Q0FYN7</accession>
<dbReference type="AlphaFoldDB" id="A0A0Q0FYN7"/>